<evidence type="ECO:0000256" key="5">
    <source>
        <dbReference type="SAM" id="MobiDB-lite"/>
    </source>
</evidence>
<evidence type="ECO:0000256" key="3">
    <source>
        <dbReference type="ARBA" id="ARBA00022833"/>
    </source>
</evidence>
<dbReference type="CDD" id="cd00065">
    <property type="entry name" value="FYVE_like_SF"/>
    <property type="match status" value="1"/>
</dbReference>
<dbReference type="InterPro" id="IPR011011">
    <property type="entry name" value="Znf_FYVE_PHD"/>
</dbReference>
<keyword evidence="2 4" id="KW-0863">Zinc-finger</keyword>
<dbReference type="EMBL" id="CAKLBY020000187">
    <property type="protein sequence ID" value="CAK7931920.1"/>
    <property type="molecule type" value="Genomic_DNA"/>
</dbReference>
<evidence type="ECO:0000256" key="1">
    <source>
        <dbReference type="ARBA" id="ARBA00022723"/>
    </source>
</evidence>
<accession>A0AAV1UEX4</accession>
<dbReference type="Gene3D" id="3.30.40.10">
    <property type="entry name" value="Zinc/RING finger domain, C3HC4 (zinc finger)"/>
    <property type="match status" value="1"/>
</dbReference>
<evidence type="ECO:0000256" key="4">
    <source>
        <dbReference type="PROSITE-ProRule" id="PRU00091"/>
    </source>
</evidence>
<keyword evidence="3" id="KW-0862">Zinc</keyword>
<feature type="region of interest" description="Disordered" evidence="5">
    <location>
        <begin position="446"/>
        <end position="700"/>
    </location>
</feature>
<dbReference type="InterPro" id="IPR052727">
    <property type="entry name" value="Rab4/Rab5_effector"/>
</dbReference>
<evidence type="ECO:0000259" key="6">
    <source>
        <dbReference type="PROSITE" id="PS50178"/>
    </source>
</evidence>
<dbReference type="GO" id="GO:0008270">
    <property type="term" value="F:zinc ion binding"/>
    <property type="evidence" value="ECO:0007669"/>
    <property type="project" value="UniProtKB-KW"/>
</dbReference>
<protein>
    <recommendedName>
        <fullName evidence="6">FYVE-type domain-containing protein</fullName>
    </recommendedName>
</protein>
<dbReference type="PANTHER" id="PTHR13510">
    <property type="entry name" value="FYVE-FINGER-CONTAINING RAB5 EFFECTOR PROTEIN RABENOSYN-5-RELATED"/>
    <property type="match status" value="1"/>
</dbReference>
<organism evidence="7 8">
    <name type="scientific">Peronospora matthiolae</name>
    <dbReference type="NCBI Taxonomy" id="2874970"/>
    <lineage>
        <taxon>Eukaryota</taxon>
        <taxon>Sar</taxon>
        <taxon>Stramenopiles</taxon>
        <taxon>Oomycota</taxon>
        <taxon>Peronosporomycetes</taxon>
        <taxon>Peronosporales</taxon>
        <taxon>Peronosporaceae</taxon>
        <taxon>Peronospora</taxon>
    </lineage>
</organism>
<name>A0AAV1UEX4_9STRA</name>
<feature type="compositionally biased region" description="Low complexity" evidence="5">
    <location>
        <begin position="545"/>
        <end position="565"/>
    </location>
</feature>
<feature type="compositionally biased region" description="Polar residues" evidence="5">
    <location>
        <begin position="458"/>
        <end position="469"/>
    </location>
</feature>
<gene>
    <name evidence="7" type="ORF">PM001_LOCUS17070</name>
</gene>
<reference evidence="7" key="1">
    <citation type="submission" date="2024-01" db="EMBL/GenBank/DDBJ databases">
        <authorList>
            <person name="Webb A."/>
        </authorList>
    </citation>
    <scope>NUCLEOTIDE SEQUENCE</scope>
    <source>
        <strain evidence="7">Pm1</strain>
    </source>
</reference>
<feature type="compositionally biased region" description="Low complexity" evidence="5">
    <location>
        <begin position="626"/>
        <end position="650"/>
    </location>
</feature>
<feature type="compositionally biased region" description="Low complexity" evidence="5">
    <location>
        <begin position="497"/>
        <end position="511"/>
    </location>
</feature>
<feature type="compositionally biased region" description="Basic and acidic residues" evidence="5">
    <location>
        <begin position="398"/>
        <end position="415"/>
    </location>
</feature>
<feature type="compositionally biased region" description="Polar residues" evidence="5">
    <location>
        <begin position="512"/>
        <end position="537"/>
    </location>
</feature>
<feature type="region of interest" description="Disordered" evidence="5">
    <location>
        <begin position="385"/>
        <end position="415"/>
    </location>
</feature>
<comment type="caution">
    <text evidence="7">The sequence shown here is derived from an EMBL/GenBank/DDBJ whole genome shotgun (WGS) entry which is preliminary data.</text>
</comment>
<dbReference type="InterPro" id="IPR017455">
    <property type="entry name" value="Znf_FYVE-rel"/>
</dbReference>
<dbReference type="Proteomes" id="UP001162060">
    <property type="component" value="Unassembled WGS sequence"/>
</dbReference>
<dbReference type="SUPFAM" id="SSF57903">
    <property type="entry name" value="FYVE/PHD zinc finger"/>
    <property type="match status" value="1"/>
</dbReference>
<evidence type="ECO:0000313" key="8">
    <source>
        <dbReference type="Proteomes" id="UP001162060"/>
    </source>
</evidence>
<dbReference type="InterPro" id="IPR013083">
    <property type="entry name" value="Znf_RING/FYVE/PHD"/>
</dbReference>
<dbReference type="AlphaFoldDB" id="A0AAV1UEX4"/>
<dbReference type="PANTHER" id="PTHR13510:SF44">
    <property type="entry name" value="RABENOSYN-5"/>
    <property type="match status" value="1"/>
</dbReference>
<keyword evidence="1" id="KW-0479">Metal-binding</keyword>
<evidence type="ECO:0000256" key="2">
    <source>
        <dbReference type="ARBA" id="ARBA00022771"/>
    </source>
</evidence>
<evidence type="ECO:0000313" key="7">
    <source>
        <dbReference type="EMBL" id="CAK7931920.1"/>
    </source>
</evidence>
<feature type="domain" description="FYVE-type" evidence="6">
    <location>
        <begin position="285"/>
        <end position="340"/>
    </location>
</feature>
<dbReference type="PROSITE" id="PS50178">
    <property type="entry name" value="ZF_FYVE"/>
    <property type="match status" value="1"/>
</dbReference>
<sequence>MRALQSAAEASVQALLQDNANCVAHVLQSHFFTRTASPSVSSSWERAASRPPINVSPYVHTRDCGGRRRSTAASCEAVLGTLQDAMHALHADNTSSYRRVESELFGADRLLDACVLETLVARTKETPYRYVGLKHVKYQSLLDDERHAEEFLLLETAGKGVHPHSGHKFVFKMLRSVDVPEKEFEMRSANSHHAQLQVHRGAIHAMLLVLAETSHRGILKMNLWLDVELTKCTEPFYGAFSSLHDAYSLSIRYRQLVETYAVTSGDAACAASTKTSRFDLLAPRSDRERKCQTCQRALGFFSRKKKHLCSVCGIFVCSSCLSSTSFQSWKLCGLCYQRNKNLVNRTRVSKMSSLASGLGGTLQYISRIGRSHSRQRDSILFATAEAAGELPPNPMQDTKQRPSERFANRDATTRRRRIDDDEMLFDNEIKPLARSVVGVRRAVQSGAAHGDSIRGGNRPQQRGQNSLSMSHVVPSEPKHRTRLQKATRSSSYDPCEDSGSSRDVSGSSFDGTNGSFRTSELSSTPVQISRGSSSFVESNVEPVLSTDTKTAGGSTTSDSTTSSGSVEQPGSPTPEPDLLRVGPQRVPAPAPAPSKPVEQPRANNYPPRRANPLHCVPHSDHRRSRGSNSSRSSSSSSSRRSPSPSSSTRRTAFKVWASASAGPRMVSQKTSSSREIAKFVNDPDTTQVPSDYLTDDFGAPDKRGRKVANLTELDDQPQHGRLYEWI</sequence>
<proteinExistence type="predicted"/>